<dbReference type="Gene3D" id="2.40.50.140">
    <property type="entry name" value="Nucleic acid-binding proteins"/>
    <property type="match status" value="1"/>
</dbReference>
<dbReference type="AlphaFoldDB" id="B0EBI6"/>
<evidence type="ECO:0000313" key="2">
    <source>
        <dbReference type="Proteomes" id="UP000008076"/>
    </source>
</evidence>
<sequence length="338" mass="39648">MSLTNKLLNDLLHEEKTKESFVVWIEKLTMNDEGENICIVGYKEERYEAKIEMEVQLHGFISFFRYDCQENKISQFNTSDLQTYVQQFNENNKTIKCFILSIGSTNKINPKDPIEIEILEKSPSPCSKILLFNHSIKPITEKWFKVTNLKRIELLKYQDTQNTQFIEIENPFLLLKPELKYDSFESFHEEIEKIKQGDSSLLKENKEIIRQIVFRILKIPLIEERTGTYVGCTKCHRKVIGTKCSCSEAPTARYFKITMTICNINNENDYVNIVCFDTTMKSLLDITAEEFLQESVTNNQKLQSFVTHCFKAKFKITKSRDNRFVNVNPDGPFIPWTY</sequence>
<accession>B0EBI6</accession>
<evidence type="ECO:0008006" key="3">
    <source>
        <dbReference type="Google" id="ProtNLM"/>
    </source>
</evidence>
<gene>
    <name evidence="1" type="ORF">EDI_025640</name>
</gene>
<reference evidence="2" key="1">
    <citation type="submission" date="2007-12" db="EMBL/GenBank/DDBJ databases">
        <title>Annotation of Entamoeba dispar SAW760.</title>
        <authorList>
            <person name="Lorenzi H."/>
            <person name="Inman J."/>
            <person name="Schobel S."/>
            <person name="Amedeo P."/>
            <person name="Caler E."/>
        </authorList>
    </citation>
    <scope>NUCLEOTIDE SEQUENCE [LARGE SCALE GENOMIC DNA]</scope>
    <source>
        <strain evidence="2">ATCC PRA-260 / SAW760</strain>
    </source>
</reference>
<dbReference type="SUPFAM" id="SSF50249">
    <property type="entry name" value="Nucleic acid-binding proteins"/>
    <property type="match status" value="1"/>
</dbReference>
<dbReference type="GeneID" id="5880640"/>
<protein>
    <recommendedName>
        <fullName evidence="3">Replication factor A C-terminal domain-containing protein</fullName>
    </recommendedName>
</protein>
<dbReference type="Proteomes" id="UP000008076">
    <property type="component" value="Unassembled WGS sequence"/>
</dbReference>
<keyword evidence="2" id="KW-1185">Reference proteome</keyword>
<dbReference type="KEGG" id="edi:EDI_025640"/>
<dbReference type="InterPro" id="IPR012340">
    <property type="entry name" value="NA-bd_OB-fold"/>
</dbReference>
<proteinExistence type="predicted"/>
<dbReference type="VEuPathDB" id="AmoebaDB:EDI_025640"/>
<evidence type="ECO:0000313" key="1">
    <source>
        <dbReference type="EMBL" id="EDR28093.1"/>
    </source>
</evidence>
<dbReference type="EMBL" id="DS548604">
    <property type="protein sequence ID" value="EDR28093.1"/>
    <property type="molecule type" value="Genomic_DNA"/>
</dbReference>
<name>B0EBI6_ENTDS</name>
<organism evidence="2">
    <name type="scientific">Entamoeba dispar (strain ATCC PRA-260 / SAW760)</name>
    <dbReference type="NCBI Taxonomy" id="370354"/>
    <lineage>
        <taxon>Eukaryota</taxon>
        <taxon>Amoebozoa</taxon>
        <taxon>Evosea</taxon>
        <taxon>Archamoebae</taxon>
        <taxon>Mastigamoebida</taxon>
        <taxon>Entamoebidae</taxon>
        <taxon>Entamoeba</taxon>
    </lineage>
</organism>
<dbReference type="RefSeq" id="XP_001735681.1">
    <property type="nucleotide sequence ID" value="XM_001735629.1"/>
</dbReference>